<dbReference type="Pfam" id="PF08819">
    <property type="entry name" value="DUF1802"/>
    <property type="match status" value="1"/>
</dbReference>
<accession>B4VPI6</accession>
<dbReference type="AlphaFoldDB" id="B4VPI6"/>
<name>B4VPI6_9CYAN</name>
<sequence>MNQQVLLQTAFCLPTPDIEALIEGRMIAAIPRIFVNPGRQFALYPSDTSSNALPIEQYYRSNFIPTAQKSLAELGSETVQIKAWAKCERCQVLDDSESLDFLSQLTVWTTAGLEQTRVKRGHIFLAYLRVYRLPQPMEIPVHPSPRFIPLPQPLTVTQDTPVLSQTFFEQRCRQMEERQPPQHPELEELQSAIAKRCCLQQIASLSDSNLAAKELDQDIKEFLGWSSQSIGRFDSDFIWIKTIAEVGNSSDGHTFEKLVRKSLLKLGFTNSRNDPRASLNPEATGGAGGIDFYADAPYPIVGECKATKSEIVPSKTPGQLIQLGNNHLQQDYAPCLKLIVAAGELTPDALRTTLNNQISVIRPETLQHLVELQAQYKGAIDLLKLKACLQDAYGLADDKIEQYLVEVRQDIAVRSHIVQSVKSFQENAGLGEVGVDAIYGAYIGSSPPKPLMPNELRDILIELSSPLTGYLGRSKGNELNRDRFYFLRDLPLIH</sequence>
<reference evidence="1 2" key="1">
    <citation type="submission" date="2008-07" db="EMBL/GenBank/DDBJ databases">
        <authorList>
            <person name="Tandeau de Marsac N."/>
            <person name="Ferriera S."/>
            <person name="Johnson J."/>
            <person name="Kravitz S."/>
            <person name="Beeson K."/>
            <person name="Sutton G."/>
            <person name="Rogers Y.-H."/>
            <person name="Friedman R."/>
            <person name="Frazier M."/>
            <person name="Venter J.C."/>
        </authorList>
    </citation>
    <scope>NUCLEOTIDE SEQUENCE [LARGE SCALE GENOMIC DNA]</scope>
    <source>
        <strain evidence="1 2">PCC 7420</strain>
    </source>
</reference>
<gene>
    <name evidence="1" type="ORF">MC7420_5396</name>
</gene>
<dbReference type="RefSeq" id="WP_006100443.1">
    <property type="nucleotide sequence ID" value="NZ_DS989847.1"/>
</dbReference>
<dbReference type="EMBL" id="DS989847">
    <property type="protein sequence ID" value="EDX75962.1"/>
    <property type="molecule type" value="Genomic_DNA"/>
</dbReference>
<evidence type="ECO:0000313" key="2">
    <source>
        <dbReference type="Proteomes" id="UP000003835"/>
    </source>
</evidence>
<dbReference type="eggNOG" id="COG4293">
    <property type="taxonomic scope" value="Bacteria"/>
</dbReference>
<protein>
    <submittedName>
        <fullName evidence="1">Conserved domain protein</fullName>
    </submittedName>
</protein>
<evidence type="ECO:0000313" key="1">
    <source>
        <dbReference type="EMBL" id="EDX75962.1"/>
    </source>
</evidence>
<dbReference type="Proteomes" id="UP000003835">
    <property type="component" value="Unassembled WGS sequence"/>
</dbReference>
<dbReference type="OrthoDB" id="569417at2"/>
<dbReference type="STRING" id="118168.MC7420_5396"/>
<organism evidence="1 2">
    <name type="scientific">Coleofasciculus chthonoplastes PCC 7420</name>
    <dbReference type="NCBI Taxonomy" id="118168"/>
    <lineage>
        <taxon>Bacteria</taxon>
        <taxon>Bacillati</taxon>
        <taxon>Cyanobacteriota</taxon>
        <taxon>Cyanophyceae</taxon>
        <taxon>Coleofasciculales</taxon>
        <taxon>Coleofasciculaceae</taxon>
        <taxon>Coleofasciculus</taxon>
    </lineage>
</organism>
<dbReference type="InterPro" id="IPR014923">
    <property type="entry name" value="DUF1802"/>
</dbReference>
<keyword evidence="2" id="KW-1185">Reference proteome</keyword>
<dbReference type="HOGENOM" id="CLU_047364_0_0_3"/>
<proteinExistence type="predicted"/>